<protein>
    <submittedName>
        <fullName evidence="2">Uncharacterized protein</fullName>
    </submittedName>
</protein>
<gene>
    <name evidence="2" type="ORF">KC01_LOCUS36877</name>
</gene>
<organism evidence="2 3">
    <name type="scientific">Knipowitschia caucasica</name>
    <name type="common">Caucasian dwarf goby</name>
    <name type="synonym">Pomatoschistus caucasicus</name>
    <dbReference type="NCBI Taxonomy" id="637954"/>
    <lineage>
        <taxon>Eukaryota</taxon>
        <taxon>Metazoa</taxon>
        <taxon>Chordata</taxon>
        <taxon>Craniata</taxon>
        <taxon>Vertebrata</taxon>
        <taxon>Euteleostomi</taxon>
        <taxon>Actinopterygii</taxon>
        <taxon>Neopterygii</taxon>
        <taxon>Teleostei</taxon>
        <taxon>Neoteleostei</taxon>
        <taxon>Acanthomorphata</taxon>
        <taxon>Gobiaria</taxon>
        <taxon>Gobiiformes</taxon>
        <taxon>Gobioidei</taxon>
        <taxon>Gobiidae</taxon>
        <taxon>Gobiinae</taxon>
        <taxon>Knipowitschia</taxon>
    </lineage>
</organism>
<keyword evidence="3" id="KW-1185">Reference proteome</keyword>
<proteinExistence type="predicted"/>
<reference evidence="2 3" key="1">
    <citation type="submission" date="2024-04" db="EMBL/GenBank/DDBJ databases">
        <authorList>
            <person name="Waldvogel A.-M."/>
            <person name="Schoenle A."/>
        </authorList>
    </citation>
    <scope>NUCLEOTIDE SEQUENCE [LARGE SCALE GENOMIC DNA]</scope>
</reference>
<evidence type="ECO:0000313" key="3">
    <source>
        <dbReference type="Proteomes" id="UP001497482"/>
    </source>
</evidence>
<accession>A0AAV2MAB6</accession>
<evidence type="ECO:0000256" key="1">
    <source>
        <dbReference type="SAM" id="MobiDB-lite"/>
    </source>
</evidence>
<dbReference type="Proteomes" id="UP001497482">
    <property type="component" value="Chromosome 7"/>
</dbReference>
<feature type="region of interest" description="Disordered" evidence="1">
    <location>
        <begin position="69"/>
        <end position="89"/>
    </location>
</feature>
<name>A0AAV2MAB6_KNICA</name>
<sequence>MNQGLGVTRRRKGKQQVTPIAKEEEAARLNEGRCGALSAGLEPAALHWRTLTATWTHLDRRPPHLCPAREMESETEGVRSPPPPHNDIHCPVAGPWTLSPVAPRSDPHIIPLT</sequence>
<dbReference type="AlphaFoldDB" id="A0AAV2MAB6"/>
<dbReference type="EMBL" id="OZ035829">
    <property type="protein sequence ID" value="CAL1610225.1"/>
    <property type="molecule type" value="Genomic_DNA"/>
</dbReference>
<feature type="region of interest" description="Disordered" evidence="1">
    <location>
        <begin position="1"/>
        <end position="24"/>
    </location>
</feature>
<evidence type="ECO:0000313" key="2">
    <source>
        <dbReference type="EMBL" id="CAL1610225.1"/>
    </source>
</evidence>